<dbReference type="PROSITE" id="PS50005">
    <property type="entry name" value="TPR"/>
    <property type="match status" value="3"/>
</dbReference>
<evidence type="ECO:0000313" key="9">
    <source>
        <dbReference type="Proteomes" id="UP000603453"/>
    </source>
</evidence>
<dbReference type="InterPro" id="IPR019734">
    <property type="entry name" value="TPR_rpt"/>
</dbReference>
<dbReference type="Gene3D" id="1.10.287.110">
    <property type="entry name" value="DnaJ domain"/>
    <property type="match status" value="1"/>
</dbReference>
<dbReference type="InterPro" id="IPR011990">
    <property type="entry name" value="TPR-like_helical_dom_sf"/>
</dbReference>
<evidence type="ECO:0000256" key="5">
    <source>
        <dbReference type="SAM" id="MobiDB-lite"/>
    </source>
</evidence>
<dbReference type="PROSITE" id="PS50293">
    <property type="entry name" value="TPR_REGION"/>
    <property type="match status" value="1"/>
</dbReference>
<gene>
    <name evidence="8" type="ORF">INT47_001289</name>
</gene>
<feature type="repeat" description="TPR" evidence="4">
    <location>
        <begin position="26"/>
        <end position="59"/>
    </location>
</feature>
<dbReference type="EMBL" id="JAEPRD010000002">
    <property type="protein sequence ID" value="KAG2214018.1"/>
    <property type="molecule type" value="Genomic_DNA"/>
</dbReference>
<feature type="region of interest" description="Disordered" evidence="5">
    <location>
        <begin position="465"/>
        <end position="523"/>
    </location>
</feature>
<dbReference type="Gene3D" id="1.25.40.10">
    <property type="entry name" value="Tetratricopeptide repeat domain"/>
    <property type="match status" value="1"/>
</dbReference>
<dbReference type="SMART" id="SM00028">
    <property type="entry name" value="TPR"/>
    <property type="match status" value="5"/>
</dbReference>
<feature type="signal peptide" evidence="6">
    <location>
        <begin position="1"/>
        <end position="22"/>
    </location>
</feature>
<dbReference type="AlphaFoldDB" id="A0A8H7RQQ3"/>
<feature type="compositionally biased region" description="Gly residues" evidence="5">
    <location>
        <begin position="502"/>
        <end position="517"/>
    </location>
</feature>
<feature type="domain" description="J" evidence="7">
    <location>
        <begin position="402"/>
        <end position="470"/>
    </location>
</feature>
<dbReference type="SMART" id="SM00271">
    <property type="entry name" value="DnaJ"/>
    <property type="match status" value="1"/>
</dbReference>
<evidence type="ECO:0000256" key="3">
    <source>
        <dbReference type="ARBA" id="ARBA00022824"/>
    </source>
</evidence>
<dbReference type="SUPFAM" id="SSF48452">
    <property type="entry name" value="TPR-like"/>
    <property type="match status" value="2"/>
</dbReference>
<accession>A0A8H7RQQ3</accession>
<dbReference type="Proteomes" id="UP000603453">
    <property type="component" value="Unassembled WGS sequence"/>
</dbReference>
<keyword evidence="9" id="KW-1185">Reference proteome</keyword>
<feature type="repeat" description="TPR" evidence="4">
    <location>
        <begin position="60"/>
        <end position="93"/>
    </location>
</feature>
<protein>
    <recommendedName>
        <fullName evidence="7">J domain-containing protein</fullName>
    </recommendedName>
</protein>
<dbReference type="CDD" id="cd06257">
    <property type="entry name" value="DnaJ"/>
    <property type="match status" value="1"/>
</dbReference>
<evidence type="ECO:0000313" key="8">
    <source>
        <dbReference type="EMBL" id="KAG2214018.1"/>
    </source>
</evidence>
<evidence type="ECO:0000256" key="1">
    <source>
        <dbReference type="ARBA" id="ARBA00004240"/>
    </source>
</evidence>
<evidence type="ECO:0000259" key="7">
    <source>
        <dbReference type="PROSITE" id="PS50076"/>
    </source>
</evidence>
<evidence type="ECO:0000256" key="4">
    <source>
        <dbReference type="PROSITE-ProRule" id="PRU00339"/>
    </source>
</evidence>
<keyword evidence="3" id="KW-0256">Endoplasmic reticulum</keyword>
<keyword evidence="4" id="KW-0802">TPR repeat</keyword>
<dbReference type="GO" id="GO:0051787">
    <property type="term" value="F:misfolded protein binding"/>
    <property type="evidence" value="ECO:0007669"/>
    <property type="project" value="TreeGrafter"/>
</dbReference>
<dbReference type="SUPFAM" id="SSF46565">
    <property type="entry name" value="Chaperone J-domain"/>
    <property type="match status" value="1"/>
</dbReference>
<organism evidence="8 9">
    <name type="scientific">Mucor saturninus</name>
    <dbReference type="NCBI Taxonomy" id="64648"/>
    <lineage>
        <taxon>Eukaryota</taxon>
        <taxon>Fungi</taxon>
        <taxon>Fungi incertae sedis</taxon>
        <taxon>Mucoromycota</taxon>
        <taxon>Mucoromycotina</taxon>
        <taxon>Mucoromycetes</taxon>
        <taxon>Mucorales</taxon>
        <taxon>Mucorineae</taxon>
        <taxon>Mucoraceae</taxon>
        <taxon>Mucor</taxon>
    </lineage>
</organism>
<comment type="subcellular location">
    <subcellularLocation>
        <location evidence="1">Endoplasmic reticulum</location>
    </subcellularLocation>
</comment>
<keyword evidence="2 6" id="KW-0732">Signal</keyword>
<evidence type="ECO:0000256" key="2">
    <source>
        <dbReference type="ARBA" id="ARBA00022729"/>
    </source>
</evidence>
<dbReference type="GO" id="GO:0051087">
    <property type="term" value="F:protein-folding chaperone binding"/>
    <property type="evidence" value="ECO:0007669"/>
    <property type="project" value="TreeGrafter"/>
</dbReference>
<dbReference type="Pfam" id="PF13432">
    <property type="entry name" value="TPR_16"/>
    <property type="match status" value="2"/>
</dbReference>
<dbReference type="PANTHER" id="PTHR44140">
    <property type="entry name" value="LD25575P"/>
    <property type="match status" value="1"/>
</dbReference>
<dbReference type="OrthoDB" id="1726119at2759"/>
<dbReference type="Pfam" id="PF00226">
    <property type="entry name" value="DnaJ"/>
    <property type="match status" value="1"/>
</dbReference>
<sequence>MRHSHYILACLVPLLLSCSVFGDKSTQEYLTEGNAYLTGGKYNEALTSFDAAIRQEPDNYLSYFKRATAYLSLGRHHAAVDDFSTILNLKPDFDNAYLQRARIYTQEGLFDLALDDLNKYLENHVSDKKAQTMLHAVQSAQEAMKKARMERSKENYEECIALTTAVSRTCPLLAEARLLRAQCHVAKGEIDEAAGDYARAAQLNPSDADILLILSKINFYLLNEPQGALTHVKQCLHYDPEQKECKKLFRKIKKINKELASIETDIRSKRWATAANHLIGTANRQGLLQDIDPELEALETQLALRTGQLPKRLHATCYRLACQLYGQQGKDDTLIQKWCTLALAEKEDGECLLYRGGAYLRRKEYEDAVRDLEKAHTMLGDGRARTLLQQAQQKLKQSKKIDYYKLLDVSPNADTREIKKAYRKKAHEWHPDKYSGDLDKEKVERKMADINQAYAVLSDADMRQQYDNGYDPYDPEKGSGGPSPFQQQQQQQGGFHFQNGFPFGGNFPGGGQGGQGGAYSFQF</sequence>
<dbReference type="PRINTS" id="PR00625">
    <property type="entry name" value="JDOMAIN"/>
</dbReference>
<feature type="repeat" description="TPR" evidence="4">
    <location>
        <begin position="174"/>
        <end position="207"/>
    </location>
</feature>
<dbReference type="InterPro" id="IPR036869">
    <property type="entry name" value="J_dom_sf"/>
</dbReference>
<feature type="chain" id="PRO_5034803933" description="J domain-containing protein" evidence="6">
    <location>
        <begin position="23"/>
        <end position="523"/>
    </location>
</feature>
<feature type="compositionally biased region" description="Low complexity" evidence="5">
    <location>
        <begin position="482"/>
        <end position="501"/>
    </location>
</feature>
<reference evidence="8" key="1">
    <citation type="submission" date="2020-12" db="EMBL/GenBank/DDBJ databases">
        <title>Metabolic potential, ecology and presence of endohyphal bacteria is reflected in genomic diversity of Mucoromycotina.</title>
        <authorList>
            <person name="Muszewska A."/>
            <person name="Okrasinska A."/>
            <person name="Steczkiewicz K."/>
            <person name="Drgas O."/>
            <person name="Orlowska M."/>
            <person name="Perlinska-Lenart U."/>
            <person name="Aleksandrzak-Piekarczyk T."/>
            <person name="Szatraj K."/>
            <person name="Zielenkiewicz U."/>
            <person name="Pilsyk S."/>
            <person name="Malc E."/>
            <person name="Mieczkowski P."/>
            <person name="Kruszewska J.S."/>
            <person name="Biernat P."/>
            <person name="Pawlowska J."/>
        </authorList>
    </citation>
    <scope>NUCLEOTIDE SEQUENCE</scope>
    <source>
        <strain evidence="8">WA0000017839</strain>
    </source>
</reference>
<dbReference type="InterPro" id="IPR051727">
    <property type="entry name" value="DnaJ_C3_Co-chaperones"/>
</dbReference>
<dbReference type="PROSITE" id="PS51257">
    <property type="entry name" value="PROKAR_LIPOPROTEIN"/>
    <property type="match status" value="1"/>
</dbReference>
<dbReference type="PROSITE" id="PS50076">
    <property type="entry name" value="DNAJ_2"/>
    <property type="match status" value="1"/>
</dbReference>
<proteinExistence type="predicted"/>
<name>A0A8H7RQQ3_9FUNG</name>
<dbReference type="GO" id="GO:0005783">
    <property type="term" value="C:endoplasmic reticulum"/>
    <property type="evidence" value="ECO:0007669"/>
    <property type="project" value="UniProtKB-SubCell"/>
</dbReference>
<comment type="caution">
    <text evidence="8">The sequence shown here is derived from an EMBL/GenBank/DDBJ whole genome shotgun (WGS) entry which is preliminary data.</text>
</comment>
<dbReference type="InterPro" id="IPR001623">
    <property type="entry name" value="DnaJ_domain"/>
</dbReference>
<evidence type="ECO:0000256" key="6">
    <source>
        <dbReference type="SAM" id="SignalP"/>
    </source>
</evidence>
<dbReference type="PANTHER" id="PTHR44140:SF2">
    <property type="entry name" value="LD25575P"/>
    <property type="match status" value="1"/>
</dbReference>
<dbReference type="GO" id="GO:0034975">
    <property type="term" value="P:protein folding in endoplasmic reticulum"/>
    <property type="evidence" value="ECO:0007669"/>
    <property type="project" value="TreeGrafter"/>
</dbReference>